<keyword evidence="3" id="KW-1003">Cell membrane</keyword>
<dbReference type="EMBL" id="UINC01010900">
    <property type="protein sequence ID" value="SVA48306.1"/>
    <property type="molecule type" value="Genomic_DNA"/>
</dbReference>
<evidence type="ECO:0000256" key="3">
    <source>
        <dbReference type="ARBA" id="ARBA00022475"/>
    </source>
</evidence>
<protein>
    <recommendedName>
        <fullName evidence="8">OmpA-like domain-containing protein</fullName>
    </recommendedName>
</protein>
<dbReference type="AlphaFoldDB" id="A0A381W6X5"/>
<dbReference type="InterPro" id="IPR025713">
    <property type="entry name" value="MotB-like_N_dom"/>
</dbReference>
<dbReference type="PANTHER" id="PTHR30329">
    <property type="entry name" value="STATOR ELEMENT OF FLAGELLAR MOTOR COMPLEX"/>
    <property type="match status" value="1"/>
</dbReference>
<feature type="transmembrane region" description="Helical" evidence="7">
    <location>
        <begin position="21"/>
        <end position="42"/>
    </location>
</feature>
<evidence type="ECO:0000259" key="8">
    <source>
        <dbReference type="PROSITE" id="PS51123"/>
    </source>
</evidence>
<organism evidence="9">
    <name type="scientific">marine metagenome</name>
    <dbReference type="NCBI Taxonomy" id="408172"/>
    <lineage>
        <taxon>unclassified sequences</taxon>
        <taxon>metagenomes</taxon>
        <taxon>ecological metagenomes</taxon>
    </lineage>
</organism>
<keyword evidence="5 7" id="KW-1133">Transmembrane helix</keyword>
<dbReference type="Pfam" id="PF13677">
    <property type="entry name" value="MotB_plug"/>
    <property type="match status" value="1"/>
</dbReference>
<evidence type="ECO:0000256" key="7">
    <source>
        <dbReference type="SAM" id="Phobius"/>
    </source>
</evidence>
<dbReference type="CDD" id="cd07185">
    <property type="entry name" value="OmpA_C-like"/>
    <property type="match status" value="1"/>
</dbReference>
<dbReference type="InterPro" id="IPR050330">
    <property type="entry name" value="Bact_OuterMem_StrucFunc"/>
</dbReference>
<name>A0A381W6X5_9ZZZZ</name>
<dbReference type="Gene3D" id="3.30.1330.60">
    <property type="entry name" value="OmpA-like domain"/>
    <property type="match status" value="1"/>
</dbReference>
<keyword evidence="4 7" id="KW-0812">Transmembrane</keyword>
<evidence type="ECO:0000256" key="6">
    <source>
        <dbReference type="ARBA" id="ARBA00023136"/>
    </source>
</evidence>
<sequence length="240" mass="27439">MSMKDKGISIEEVRAKNSSWAITYADLVTLLLTFFVLLLVILNEEEKQIDRIINMLMNETYSELKKVESQYLKVTRETKGVKLTVSSGRLFKSMEAEVQASALPLLDQIGAIIRVSKLLRLDEDQKYNNFRERIRSFGKDLNVEIRCEGHTDGEQVPPNSKYDSNWDLSTARALNIVKYISDKSQIPEKEFSAMGYGEFRPVVAMDTVSQNLLAIKDANSKNRRVEIYLDAFLKTNVITQ</sequence>
<evidence type="ECO:0000256" key="5">
    <source>
        <dbReference type="ARBA" id="ARBA00022989"/>
    </source>
</evidence>
<dbReference type="Pfam" id="PF00691">
    <property type="entry name" value="OmpA"/>
    <property type="match status" value="1"/>
</dbReference>
<proteinExistence type="inferred from homology"/>
<evidence type="ECO:0000256" key="4">
    <source>
        <dbReference type="ARBA" id="ARBA00022692"/>
    </source>
</evidence>
<dbReference type="InterPro" id="IPR036737">
    <property type="entry name" value="OmpA-like_sf"/>
</dbReference>
<accession>A0A381W6X5</accession>
<comment type="subcellular location">
    <subcellularLocation>
        <location evidence="1">Cell membrane</location>
        <topology evidence="1">Single-pass membrane protein</topology>
    </subcellularLocation>
</comment>
<dbReference type="InterPro" id="IPR006665">
    <property type="entry name" value="OmpA-like"/>
</dbReference>
<reference evidence="9" key="1">
    <citation type="submission" date="2018-05" db="EMBL/GenBank/DDBJ databases">
        <authorList>
            <person name="Lanie J.A."/>
            <person name="Ng W.-L."/>
            <person name="Kazmierczak K.M."/>
            <person name="Andrzejewski T.M."/>
            <person name="Davidsen T.M."/>
            <person name="Wayne K.J."/>
            <person name="Tettelin H."/>
            <person name="Glass J.I."/>
            <person name="Rusch D."/>
            <person name="Podicherti R."/>
            <person name="Tsui H.-C.T."/>
            <person name="Winkler M.E."/>
        </authorList>
    </citation>
    <scope>NUCLEOTIDE SEQUENCE</scope>
</reference>
<gene>
    <name evidence="9" type="ORF">METZ01_LOCUS101160</name>
</gene>
<dbReference type="SUPFAM" id="SSF103088">
    <property type="entry name" value="OmpA-like"/>
    <property type="match status" value="1"/>
</dbReference>
<evidence type="ECO:0000313" key="9">
    <source>
        <dbReference type="EMBL" id="SVA48306.1"/>
    </source>
</evidence>
<evidence type="ECO:0000256" key="1">
    <source>
        <dbReference type="ARBA" id="ARBA00004162"/>
    </source>
</evidence>
<comment type="similarity">
    <text evidence="2">Belongs to the MotB family.</text>
</comment>
<evidence type="ECO:0000256" key="2">
    <source>
        <dbReference type="ARBA" id="ARBA00008914"/>
    </source>
</evidence>
<keyword evidence="6 7" id="KW-0472">Membrane</keyword>
<feature type="domain" description="OmpA-like" evidence="8">
    <location>
        <begin position="78"/>
        <end position="233"/>
    </location>
</feature>
<dbReference type="PROSITE" id="PS51123">
    <property type="entry name" value="OMPA_2"/>
    <property type="match status" value="1"/>
</dbReference>
<dbReference type="GO" id="GO:0005886">
    <property type="term" value="C:plasma membrane"/>
    <property type="evidence" value="ECO:0007669"/>
    <property type="project" value="UniProtKB-SubCell"/>
</dbReference>
<dbReference type="PANTHER" id="PTHR30329:SF21">
    <property type="entry name" value="LIPOPROTEIN YIAD-RELATED"/>
    <property type="match status" value="1"/>
</dbReference>